<dbReference type="OrthoDB" id="9797023at2"/>
<comment type="similarity">
    <text evidence="1 2">Belongs to the Dps family.</text>
</comment>
<dbReference type="GO" id="GO:0008199">
    <property type="term" value="F:ferric iron binding"/>
    <property type="evidence" value="ECO:0007669"/>
    <property type="project" value="InterPro"/>
</dbReference>
<dbReference type="InterPro" id="IPR023188">
    <property type="entry name" value="DPS_DNA-bd_CS"/>
</dbReference>
<sequence>MTTTSIKRATLSNHLNLDESLMKKLHGMMNDVLSDYHVFYQNVRGFHWNVKGNDFFTLHEKFEELYTQLYQNIDDLAERIITIGYQPLHSYSDYLSNSILKEITNVSSEEETVDQVINGLGMLISSQRKAAEIAGEAGDIATEDMLTTFVADLEKRMWMFTMYKK</sequence>
<dbReference type="CDD" id="cd01043">
    <property type="entry name" value="DPS"/>
    <property type="match status" value="1"/>
</dbReference>
<dbReference type="Pfam" id="PF00210">
    <property type="entry name" value="Ferritin"/>
    <property type="match status" value="1"/>
</dbReference>
<dbReference type="PANTHER" id="PTHR42932">
    <property type="entry name" value="GENERAL STRESS PROTEIN 20U"/>
    <property type="match status" value="1"/>
</dbReference>
<dbReference type="GO" id="GO:0003677">
    <property type="term" value="F:DNA binding"/>
    <property type="evidence" value="ECO:0007669"/>
    <property type="project" value="UniProtKB-KW"/>
</dbReference>
<evidence type="ECO:0000256" key="1">
    <source>
        <dbReference type="ARBA" id="ARBA00009497"/>
    </source>
</evidence>
<dbReference type="InterPro" id="IPR012347">
    <property type="entry name" value="Ferritin-like"/>
</dbReference>
<dbReference type="GO" id="GO:0016722">
    <property type="term" value="F:oxidoreductase activity, acting on metal ions"/>
    <property type="evidence" value="ECO:0007669"/>
    <property type="project" value="InterPro"/>
</dbReference>
<dbReference type="SUPFAM" id="SSF47240">
    <property type="entry name" value="Ferritin-like"/>
    <property type="match status" value="1"/>
</dbReference>
<dbReference type="RefSeq" id="WP_073571702.1">
    <property type="nucleotide sequence ID" value="NZ_FRXN01000002.1"/>
</dbReference>
<name>A0A1M7Z9E2_9BACT</name>
<accession>A0A1M7Z9E2</accession>
<dbReference type="InterPro" id="IPR009078">
    <property type="entry name" value="Ferritin-like_SF"/>
</dbReference>
<organism evidence="4 5">
    <name type="scientific">Algoriphagus zhangzhouensis</name>
    <dbReference type="NCBI Taxonomy" id="1073327"/>
    <lineage>
        <taxon>Bacteria</taxon>
        <taxon>Pseudomonadati</taxon>
        <taxon>Bacteroidota</taxon>
        <taxon>Cytophagia</taxon>
        <taxon>Cytophagales</taxon>
        <taxon>Cyclobacteriaceae</taxon>
        <taxon>Algoriphagus</taxon>
    </lineage>
</organism>
<dbReference type="AlphaFoldDB" id="A0A1M7Z9E2"/>
<evidence type="ECO:0000313" key="4">
    <source>
        <dbReference type="EMBL" id="SHO61505.1"/>
    </source>
</evidence>
<evidence type="ECO:0000313" key="5">
    <source>
        <dbReference type="Proteomes" id="UP000184609"/>
    </source>
</evidence>
<dbReference type="EMBL" id="FRXN01000002">
    <property type="protein sequence ID" value="SHO61505.1"/>
    <property type="molecule type" value="Genomic_DNA"/>
</dbReference>
<dbReference type="PROSITE" id="PS00819">
    <property type="entry name" value="DPS_2"/>
    <property type="match status" value="1"/>
</dbReference>
<dbReference type="InterPro" id="IPR008331">
    <property type="entry name" value="Ferritin_DPS_dom"/>
</dbReference>
<dbReference type="PRINTS" id="PR01346">
    <property type="entry name" value="HELNAPAPROT"/>
</dbReference>
<keyword evidence="5" id="KW-1185">Reference proteome</keyword>
<gene>
    <name evidence="4" type="ORF">SAMN04488108_1385</name>
</gene>
<dbReference type="PROSITE" id="PS00818">
    <property type="entry name" value="DPS_1"/>
    <property type="match status" value="1"/>
</dbReference>
<protein>
    <submittedName>
        <fullName evidence="4">Starvation-inducible DNA-binding protein</fullName>
    </submittedName>
</protein>
<proteinExistence type="inferred from homology"/>
<dbReference type="PIRSF" id="PIRSF005900">
    <property type="entry name" value="Dps"/>
    <property type="match status" value="1"/>
</dbReference>
<dbReference type="PANTHER" id="PTHR42932:SF1">
    <property type="entry name" value="GENERAL STRESS PROTEIN 20U"/>
    <property type="match status" value="1"/>
</dbReference>
<dbReference type="InterPro" id="IPR002177">
    <property type="entry name" value="DPS_DNA-bd"/>
</dbReference>
<dbReference type="Proteomes" id="UP000184609">
    <property type="component" value="Unassembled WGS sequence"/>
</dbReference>
<evidence type="ECO:0000259" key="3">
    <source>
        <dbReference type="Pfam" id="PF00210"/>
    </source>
</evidence>
<dbReference type="STRING" id="1073327.SAMN04488108_1385"/>
<keyword evidence="4" id="KW-0238">DNA-binding</keyword>
<feature type="domain" description="Ferritin/DPS" evidence="3">
    <location>
        <begin position="29"/>
        <end position="161"/>
    </location>
</feature>
<dbReference type="Gene3D" id="1.20.1260.10">
    <property type="match status" value="1"/>
</dbReference>
<evidence type="ECO:0000256" key="2">
    <source>
        <dbReference type="RuleBase" id="RU003875"/>
    </source>
</evidence>
<reference evidence="5" key="1">
    <citation type="submission" date="2016-12" db="EMBL/GenBank/DDBJ databases">
        <authorList>
            <person name="Varghese N."/>
            <person name="Submissions S."/>
        </authorList>
    </citation>
    <scope>NUCLEOTIDE SEQUENCE [LARGE SCALE GENOMIC DNA]</scope>
    <source>
        <strain evidence="5">DSM 25035</strain>
    </source>
</reference>